<feature type="transmembrane region" description="Helical" evidence="1">
    <location>
        <begin position="238"/>
        <end position="257"/>
    </location>
</feature>
<feature type="transmembrane region" description="Helical" evidence="1">
    <location>
        <begin position="94"/>
        <end position="123"/>
    </location>
</feature>
<sequence length="627" mass="65504">MVEASWVSVALAVAAGVSVLGTRLGQLDCAADGYRRVTTWAELAAALLLVLFSDDLVRFVGADPGWVWAVVVGAAVLGFCGADDLVRFVGADPGWVWAVVVGAAVLGFCGAGLLVGLLTATLIQTPDAVWLAAVVVPGVLACALHNQFTLTRTAVLLIGASGRDERLMGTWWRLVASVAPVLPLVAVFAVPLPGASAAEWVSRVVVAVILGAQLYAADRARYRLLRVYRRRLRATESTLAVALALLAASPVGASVVTDWVDTSALTGPLGYGLLAAVFVVHLAVLRAYSTRVPGNALVVAVILLRAVVTALVALSLAAVVFHPEPDLLPLSVLLPVPAAFVQVLGARRLLVERQVFDAALLMALPEDSREHAVERWLDDAVDRPVPDFSLPDAVGALAHRAVDAHYVPLPFPRVEPDQCLQLATVLVSTAFERVVSKSPPETAVSRSRAQSAAVGDLAMWQAKVFGELDHGDAARAAARQAVDTFDAIGATLATALAMAAVVDTAVELSAAAGPRLVEHPDSPDGPYGYEPARMLAEHDDLPPAAKRVLAVAAARLAFHRGDETASAALLRSVQPARAEDFRVAMRADGIAFGADASDLLGATLATERQLAHVVQVAAHRGSGPGTD</sequence>
<feature type="transmembrane region" description="Helical" evidence="1">
    <location>
        <begin position="37"/>
        <end position="53"/>
    </location>
</feature>
<evidence type="ECO:0000256" key="1">
    <source>
        <dbReference type="SAM" id="Phobius"/>
    </source>
</evidence>
<comment type="caution">
    <text evidence="2">The sequence shown here is derived from an EMBL/GenBank/DDBJ whole genome shotgun (WGS) entry which is preliminary data.</text>
</comment>
<evidence type="ECO:0000313" key="2">
    <source>
        <dbReference type="EMBL" id="PPK66727.1"/>
    </source>
</evidence>
<keyword evidence="1" id="KW-0472">Membrane</keyword>
<proteinExistence type="predicted"/>
<dbReference type="AlphaFoldDB" id="A0A2S6GND9"/>
<feature type="transmembrane region" description="Helical" evidence="1">
    <location>
        <begin position="6"/>
        <end position="25"/>
    </location>
</feature>
<evidence type="ECO:0000313" key="3">
    <source>
        <dbReference type="Proteomes" id="UP000239203"/>
    </source>
</evidence>
<keyword evidence="1" id="KW-0812">Transmembrane</keyword>
<dbReference type="EMBL" id="PTIX01000009">
    <property type="protein sequence ID" value="PPK66727.1"/>
    <property type="molecule type" value="Genomic_DNA"/>
</dbReference>
<dbReference type="RefSeq" id="WP_104480108.1">
    <property type="nucleotide sequence ID" value="NZ_CP154825.1"/>
</dbReference>
<feature type="transmembrane region" description="Helical" evidence="1">
    <location>
        <begin position="129"/>
        <end position="150"/>
    </location>
</feature>
<organism evidence="2 3">
    <name type="scientific">Actinokineospora auranticolor</name>
    <dbReference type="NCBI Taxonomy" id="155976"/>
    <lineage>
        <taxon>Bacteria</taxon>
        <taxon>Bacillati</taxon>
        <taxon>Actinomycetota</taxon>
        <taxon>Actinomycetes</taxon>
        <taxon>Pseudonocardiales</taxon>
        <taxon>Pseudonocardiaceae</taxon>
        <taxon>Actinokineospora</taxon>
    </lineage>
</organism>
<feature type="transmembrane region" description="Helical" evidence="1">
    <location>
        <begin position="171"/>
        <end position="194"/>
    </location>
</feature>
<feature type="transmembrane region" description="Helical" evidence="1">
    <location>
        <begin position="269"/>
        <end position="289"/>
    </location>
</feature>
<feature type="transmembrane region" description="Helical" evidence="1">
    <location>
        <begin position="296"/>
        <end position="321"/>
    </location>
</feature>
<gene>
    <name evidence="2" type="ORF">CLV40_109112</name>
</gene>
<reference evidence="2 3" key="1">
    <citation type="submission" date="2018-02" db="EMBL/GenBank/DDBJ databases">
        <title>Genomic Encyclopedia of Archaeal and Bacterial Type Strains, Phase II (KMG-II): from individual species to whole genera.</title>
        <authorList>
            <person name="Goeker M."/>
        </authorList>
    </citation>
    <scope>NUCLEOTIDE SEQUENCE [LARGE SCALE GENOMIC DNA]</scope>
    <source>
        <strain evidence="2 3">YU 961-1</strain>
    </source>
</reference>
<keyword evidence="3" id="KW-1185">Reference proteome</keyword>
<protein>
    <submittedName>
        <fullName evidence="2">Uncharacterized protein</fullName>
    </submittedName>
</protein>
<feature type="transmembrane region" description="Helical" evidence="1">
    <location>
        <begin position="65"/>
        <end position="82"/>
    </location>
</feature>
<dbReference type="Proteomes" id="UP000239203">
    <property type="component" value="Unassembled WGS sequence"/>
</dbReference>
<accession>A0A2S6GND9</accession>
<feature type="transmembrane region" description="Helical" evidence="1">
    <location>
        <begin position="200"/>
        <end position="217"/>
    </location>
</feature>
<name>A0A2S6GND9_9PSEU</name>
<keyword evidence="1" id="KW-1133">Transmembrane helix</keyword>